<feature type="binding site" evidence="10">
    <location>
        <position position="97"/>
    </location>
    <ligand>
        <name>Fe cation</name>
        <dbReference type="ChEBI" id="CHEBI:24875"/>
        <label>1</label>
    </ligand>
</feature>
<name>A0A178TBT2_9BACL</name>
<evidence type="ECO:0000313" key="11">
    <source>
        <dbReference type="EMBL" id="OAO78564.1"/>
    </source>
</evidence>
<keyword evidence="3 8" id="KW-0479">Metal-binding</keyword>
<dbReference type="InterPro" id="IPR026494">
    <property type="entry name" value="RNR_NrdF-like"/>
</dbReference>
<comment type="function">
    <text evidence="8">Provides the precursors necessary for DNA synthesis. Catalyzes the biosynthesis of deoxyribonucleotides from the corresponding ribonucleotides.</text>
</comment>
<evidence type="ECO:0000256" key="4">
    <source>
        <dbReference type="ARBA" id="ARBA00023002"/>
    </source>
</evidence>
<keyword evidence="6 8" id="KW-0215">Deoxyribonucleotide synthesis</keyword>
<dbReference type="PATRIC" id="fig|33934.7.peg.891"/>
<dbReference type="GO" id="GO:0046872">
    <property type="term" value="F:metal ion binding"/>
    <property type="evidence" value="ECO:0007669"/>
    <property type="project" value="UniProtKB-KW"/>
</dbReference>
<dbReference type="EC" id="1.17.4.1" evidence="8"/>
<feature type="binding site" evidence="10">
    <location>
        <position position="192"/>
    </location>
    <ligand>
        <name>Fe cation</name>
        <dbReference type="ChEBI" id="CHEBI:24875"/>
        <label>2</label>
    </ligand>
</feature>
<feature type="binding site" evidence="10">
    <location>
        <position position="94"/>
    </location>
    <ligand>
        <name>Fe cation</name>
        <dbReference type="ChEBI" id="CHEBI:24875"/>
        <label>2</label>
    </ligand>
</feature>
<dbReference type="InterPro" id="IPR009078">
    <property type="entry name" value="Ferritin-like_SF"/>
</dbReference>
<evidence type="ECO:0000256" key="5">
    <source>
        <dbReference type="ARBA" id="ARBA00023004"/>
    </source>
</evidence>
<feature type="binding site" evidence="10">
    <location>
        <position position="158"/>
    </location>
    <ligand>
        <name>Fe cation</name>
        <dbReference type="ChEBI" id="CHEBI:24875"/>
        <label>2</label>
    </ligand>
</feature>
<evidence type="ECO:0000313" key="12">
    <source>
        <dbReference type="Proteomes" id="UP000078336"/>
    </source>
</evidence>
<feature type="binding site" evidence="10">
    <location>
        <position position="94"/>
    </location>
    <ligand>
        <name>Fe cation</name>
        <dbReference type="ChEBI" id="CHEBI:24875"/>
        <label>1</label>
    </ligand>
</feature>
<dbReference type="GO" id="GO:0005971">
    <property type="term" value="C:ribonucleoside-diphosphate reductase complex"/>
    <property type="evidence" value="ECO:0007669"/>
    <property type="project" value="InterPro"/>
</dbReference>
<feature type="binding site" evidence="10">
    <location>
        <position position="63"/>
    </location>
    <ligand>
        <name>Fe cation</name>
        <dbReference type="ChEBI" id="CHEBI:24875"/>
        <label>1</label>
    </ligand>
</feature>
<dbReference type="NCBIfam" id="NF007183">
    <property type="entry name" value="PRK09614.1-2"/>
    <property type="match status" value="1"/>
</dbReference>
<proteinExistence type="inferred from homology"/>
<dbReference type="Gene3D" id="1.10.620.20">
    <property type="entry name" value="Ribonucleotide Reductase, subunit A"/>
    <property type="match status" value="1"/>
</dbReference>
<keyword evidence="5 8" id="KW-0408">Iron</keyword>
<comment type="cofactor">
    <cofactor evidence="8 10">
        <name>Fe cation</name>
        <dbReference type="ChEBI" id="CHEBI:24875"/>
    </cofactor>
    <text evidence="8 10">Binds 2 iron ions per subunit.</text>
</comment>
<comment type="caution">
    <text evidence="11">The sequence shown here is derived from an EMBL/GenBank/DDBJ whole genome shotgun (WGS) entry which is preliminary data.</text>
</comment>
<feature type="binding site" evidence="10">
    <location>
        <position position="195"/>
    </location>
    <ligand>
        <name>Fe cation</name>
        <dbReference type="ChEBI" id="CHEBI:24875"/>
        <label>2</label>
    </ligand>
</feature>
<evidence type="ECO:0000256" key="9">
    <source>
        <dbReference type="PIRSR" id="PIRSR000355-1"/>
    </source>
</evidence>
<sequence length="325" mass="37739">MLEAVNWDSQTSEFANLFWEQNTKQFWLDTEIPISKDKKTWESLSDDEKDVYMKVLGGLTLLDTEQGGVGMPQISMHVKDLQEKAVLTFMGAMEQIHAKSYSTIFTTLATKDKINATFEWVKQNKWLQQKAELIEKHYKNIHDDYTLAQAMVASVFLESYLFYSGFYYPLLLAGQGKLKNAGEVIRLIIRDESIHGVFVGLLYQKQLAKLTDQQRKKLEQFTIDLLNKLYEIECRYTEEIYDVLNLTSDVKKYVRYNANKALMNLGYNEYFPTEEINPIVLNGLKTETSTHDFFSQKGNGYVKIKVEPLTDDDFKFINNLINQSK</sequence>
<keyword evidence="12" id="KW-1185">Reference proteome</keyword>
<dbReference type="InterPro" id="IPR030475">
    <property type="entry name" value="RNR_small_AS"/>
</dbReference>
<dbReference type="SUPFAM" id="SSF47240">
    <property type="entry name" value="Ferritin-like"/>
    <property type="match status" value="1"/>
</dbReference>
<feature type="active site" evidence="9">
    <location>
        <position position="101"/>
    </location>
</feature>
<dbReference type="PROSITE" id="PS00368">
    <property type="entry name" value="RIBORED_SMALL"/>
    <property type="match status" value="1"/>
</dbReference>
<reference evidence="11 12" key="1">
    <citation type="submission" date="2016-03" db="EMBL/GenBank/DDBJ databases">
        <title>Spore heat resistance.</title>
        <authorList>
            <person name="Boekhorst J."/>
            <person name="Berendsen E.M."/>
            <person name="Wells-Bennik M.H."/>
            <person name="Kuipers O.P."/>
        </authorList>
    </citation>
    <scope>NUCLEOTIDE SEQUENCE [LARGE SCALE GENOMIC DNA]</scope>
    <source>
        <strain evidence="11 12">AF16</strain>
    </source>
</reference>
<dbReference type="NCBIfam" id="TIGR04171">
    <property type="entry name" value="RNR_1b_NrdF"/>
    <property type="match status" value="1"/>
</dbReference>
<dbReference type="AlphaFoldDB" id="A0A178TBT2"/>
<evidence type="ECO:0000256" key="8">
    <source>
        <dbReference type="PIRNR" id="PIRNR000355"/>
    </source>
</evidence>
<evidence type="ECO:0000256" key="2">
    <source>
        <dbReference type="ARBA" id="ARBA00011209"/>
    </source>
</evidence>
<dbReference type="CDD" id="cd01049">
    <property type="entry name" value="RNRR2"/>
    <property type="match status" value="1"/>
</dbReference>
<dbReference type="PANTHER" id="PTHR23409:SF18">
    <property type="entry name" value="RIBONUCLEOSIDE-DIPHOSPHATE REDUCTASE SUBUNIT M2"/>
    <property type="match status" value="1"/>
</dbReference>
<accession>A0A178TBT2</accession>
<dbReference type="Pfam" id="PF00268">
    <property type="entry name" value="Ribonuc_red_sm"/>
    <property type="match status" value="1"/>
</dbReference>
<dbReference type="Proteomes" id="UP000078336">
    <property type="component" value="Unassembled WGS sequence"/>
</dbReference>
<evidence type="ECO:0000256" key="10">
    <source>
        <dbReference type="PIRSR" id="PIRSR000355-2"/>
    </source>
</evidence>
<evidence type="ECO:0000256" key="6">
    <source>
        <dbReference type="ARBA" id="ARBA00023116"/>
    </source>
</evidence>
<evidence type="ECO:0000256" key="1">
    <source>
        <dbReference type="ARBA" id="ARBA00009303"/>
    </source>
</evidence>
<protein>
    <recommendedName>
        <fullName evidence="8">Ribonucleoside-diphosphate reductase subunit beta</fullName>
        <ecNumber evidence="8">1.17.4.1</ecNumber>
    </recommendedName>
</protein>
<keyword evidence="4 8" id="KW-0560">Oxidoreductase</keyword>
<evidence type="ECO:0000256" key="3">
    <source>
        <dbReference type="ARBA" id="ARBA00022723"/>
    </source>
</evidence>
<dbReference type="InterPro" id="IPR000358">
    <property type="entry name" value="RNR_small_fam"/>
</dbReference>
<dbReference type="PIRSF" id="PIRSF000355">
    <property type="entry name" value="NrdB"/>
    <property type="match status" value="1"/>
</dbReference>
<comment type="similarity">
    <text evidence="1 8">Belongs to the ribonucleoside diphosphate reductase small chain family.</text>
</comment>
<comment type="subunit">
    <text evidence="2">Tetramer of two alpha and two beta subunits.</text>
</comment>
<dbReference type="InterPro" id="IPR012348">
    <property type="entry name" value="RNR-like"/>
</dbReference>
<organism evidence="11 12">
    <name type="scientific">Anoxybacillus flavithermus</name>
    <dbReference type="NCBI Taxonomy" id="33934"/>
    <lineage>
        <taxon>Bacteria</taxon>
        <taxon>Bacillati</taxon>
        <taxon>Bacillota</taxon>
        <taxon>Bacilli</taxon>
        <taxon>Bacillales</taxon>
        <taxon>Anoxybacillaceae</taxon>
        <taxon>Anoxybacillus</taxon>
    </lineage>
</organism>
<dbReference type="GO" id="GO:0009263">
    <property type="term" value="P:deoxyribonucleotide biosynthetic process"/>
    <property type="evidence" value="ECO:0007669"/>
    <property type="project" value="UniProtKB-KW"/>
</dbReference>
<gene>
    <name evidence="11" type="ORF">TAF16_1831</name>
</gene>
<dbReference type="UniPathway" id="UPA00326"/>
<comment type="catalytic activity">
    <reaction evidence="7 8">
        <text>a 2'-deoxyribonucleoside 5'-diphosphate + [thioredoxin]-disulfide + H2O = a ribonucleoside 5'-diphosphate + [thioredoxin]-dithiol</text>
        <dbReference type="Rhea" id="RHEA:23252"/>
        <dbReference type="Rhea" id="RHEA-COMP:10698"/>
        <dbReference type="Rhea" id="RHEA-COMP:10700"/>
        <dbReference type="ChEBI" id="CHEBI:15377"/>
        <dbReference type="ChEBI" id="CHEBI:29950"/>
        <dbReference type="ChEBI" id="CHEBI:50058"/>
        <dbReference type="ChEBI" id="CHEBI:57930"/>
        <dbReference type="ChEBI" id="CHEBI:73316"/>
        <dbReference type="EC" id="1.17.4.1"/>
    </reaction>
</comment>
<dbReference type="GO" id="GO:0004748">
    <property type="term" value="F:ribonucleoside-diphosphate reductase activity, thioredoxin disulfide as acceptor"/>
    <property type="evidence" value="ECO:0007669"/>
    <property type="project" value="UniProtKB-EC"/>
</dbReference>
<dbReference type="EMBL" id="LUCQ01000105">
    <property type="protein sequence ID" value="OAO78564.1"/>
    <property type="molecule type" value="Genomic_DNA"/>
</dbReference>
<dbReference type="InterPro" id="IPR033909">
    <property type="entry name" value="RNR_small"/>
</dbReference>
<dbReference type="PANTHER" id="PTHR23409">
    <property type="entry name" value="RIBONUCLEOSIDE-DIPHOSPHATE REDUCTASE SMALL CHAIN"/>
    <property type="match status" value="1"/>
</dbReference>
<evidence type="ECO:0000256" key="7">
    <source>
        <dbReference type="ARBA" id="ARBA00047754"/>
    </source>
</evidence>